<dbReference type="AlphaFoldDB" id="A0A318SUS6"/>
<dbReference type="EMBL" id="QJTF01000040">
    <property type="protein sequence ID" value="PYE85145.1"/>
    <property type="molecule type" value="Genomic_DNA"/>
</dbReference>
<organism evidence="1 2">
    <name type="scientific">Phyllobacterium leguminum</name>
    <dbReference type="NCBI Taxonomy" id="314237"/>
    <lineage>
        <taxon>Bacteria</taxon>
        <taxon>Pseudomonadati</taxon>
        <taxon>Pseudomonadota</taxon>
        <taxon>Alphaproteobacteria</taxon>
        <taxon>Hyphomicrobiales</taxon>
        <taxon>Phyllobacteriaceae</taxon>
        <taxon>Phyllobacterium</taxon>
    </lineage>
</organism>
<proteinExistence type="predicted"/>
<evidence type="ECO:0000313" key="1">
    <source>
        <dbReference type="EMBL" id="PYE85145.1"/>
    </source>
</evidence>
<name>A0A318SUS6_9HYPH</name>
<gene>
    <name evidence="1" type="ORF">C7477_1403</name>
</gene>
<accession>A0A318SUS6</accession>
<dbReference type="Proteomes" id="UP000247454">
    <property type="component" value="Unassembled WGS sequence"/>
</dbReference>
<dbReference type="RefSeq" id="WP_110754757.1">
    <property type="nucleotide sequence ID" value="NZ_QJTF01000040.1"/>
</dbReference>
<comment type="caution">
    <text evidence="1">The sequence shown here is derived from an EMBL/GenBank/DDBJ whole genome shotgun (WGS) entry which is preliminary data.</text>
</comment>
<sequence>MSKTLSLENLRVFLSQEFGFEIAFGKSFNIDYNMDGEEFIDGLYKAAEEFGCIEKELDKQYSYHLYFKQGILYPMKAYIRRRFGLPHDEDVFKEAVPLAIEDVYRILESCTKSV</sequence>
<keyword evidence="2" id="KW-1185">Reference proteome</keyword>
<evidence type="ECO:0000313" key="2">
    <source>
        <dbReference type="Proteomes" id="UP000247454"/>
    </source>
</evidence>
<protein>
    <submittedName>
        <fullName evidence="1">Uncharacterized protein</fullName>
    </submittedName>
</protein>
<reference evidence="1 2" key="1">
    <citation type="submission" date="2018-06" db="EMBL/GenBank/DDBJ databases">
        <title>Genomic Encyclopedia of Type Strains, Phase III (KMG-III): the genomes of soil and plant-associated and newly described type strains.</title>
        <authorList>
            <person name="Whitman W."/>
        </authorList>
    </citation>
    <scope>NUCLEOTIDE SEQUENCE [LARGE SCALE GENOMIC DNA]</scope>
    <source>
        <strain evidence="1 2">ORS 1419</strain>
    </source>
</reference>